<protein>
    <recommendedName>
        <fullName evidence="3">SnoaL-like domain-containing protein</fullName>
    </recommendedName>
</protein>
<organism evidence="1 2">
    <name type="scientific">Ruegeria spongiae</name>
    <dbReference type="NCBI Taxonomy" id="2942209"/>
    <lineage>
        <taxon>Bacteria</taxon>
        <taxon>Pseudomonadati</taxon>
        <taxon>Pseudomonadota</taxon>
        <taxon>Alphaproteobacteria</taxon>
        <taxon>Rhodobacterales</taxon>
        <taxon>Roseobacteraceae</taxon>
        <taxon>Ruegeria</taxon>
    </lineage>
</organism>
<dbReference type="Gene3D" id="3.10.450.50">
    <property type="match status" value="1"/>
</dbReference>
<dbReference type="EMBL" id="JAMFMB010000002">
    <property type="protein sequence ID" value="MCL6282359.1"/>
    <property type="molecule type" value="Genomic_DNA"/>
</dbReference>
<dbReference type="RefSeq" id="WP_249706487.1">
    <property type="nucleotide sequence ID" value="NZ_JAMFMB010000002.1"/>
</dbReference>
<evidence type="ECO:0008006" key="3">
    <source>
        <dbReference type="Google" id="ProtNLM"/>
    </source>
</evidence>
<sequence length="141" mass="16267">MITEAQYRDYIADFNGACAGTGMTHGDFYDKWYEPDAVFEYIPKAKINSGKASAVAFWTGVSEIMQETIQPHIHFVTTPSLIATEAPIDFRCKQDLEWVGVQHKAGTSFRLMMCAFYEVSENDRFRYVRVYSIYHPHYQVT</sequence>
<reference evidence="1" key="1">
    <citation type="submission" date="2022-05" db="EMBL/GenBank/DDBJ databases">
        <authorList>
            <person name="Park J.-S."/>
        </authorList>
    </citation>
    <scope>NUCLEOTIDE SEQUENCE</scope>
    <source>
        <strain evidence="1">2012CJ41-6</strain>
    </source>
</reference>
<gene>
    <name evidence="1" type="ORF">M3P21_02360</name>
</gene>
<keyword evidence="2" id="KW-1185">Reference proteome</keyword>
<proteinExistence type="predicted"/>
<accession>A0ABT0PXM5</accession>
<dbReference type="InterPro" id="IPR032710">
    <property type="entry name" value="NTF2-like_dom_sf"/>
</dbReference>
<name>A0ABT0PXM5_9RHOB</name>
<comment type="caution">
    <text evidence="1">The sequence shown here is derived from an EMBL/GenBank/DDBJ whole genome shotgun (WGS) entry which is preliminary data.</text>
</comment>
<dbReference type="Proteomes" id="UP001203880">
    <property type="component" value="Unassembled WGS sequence"/>
</dbReference>
<dbReference type="SUPFAM" id="SSF54427">
    <property type="entry name" value="NTF2-like"/>
    <property type="match status" value="1"/>
</dbReference>
<evidence type="ECO:0000313" key="2">
    <source>
        <dbReference type="Proteomes" id="UP001203880"/>
    </source>
</evidence>
<evidence type="ECO:0000313" key="1">
    <source>
        <dbReference type="EMBL" id="MCL6282359.1"/>
    </source>
</evidence>